<keyword evidence="4" id="KW-1185">Reference proteome</keyword>
<dbReference type="Proteomes" id="UP001152797">
    <property type="component" value="Unassembled WGS sequence"/>
</dbReference>
<comment type="caution">
    <text evidence="2">The sequence shown here is derived from an EMBL/GenBank/DDBJ whole genome shotgun (WGS) entry which is preliminary data.</text>
</comment>
<dbReference type="EMBL" id="CAMXCT010005257">
    <property type="protein sequence ID" value="CAI4011847.1"/>
    <property type="molecule type" value="Genomic_DNA"/>
</dbReference>
<dbReference type="EMBL" id="CAMXCT030005257">
    <property type="protein sequence ID" value="CAL4799159.1"/>
    <property type="molecule type" value="Genomic_DNA"/>
</dbReference>
<dbReference type="EMBL" id="CAMXCT020005257">
    <property type="protein sequence ID" value="CAL1165222.1"/>
    <property type="molecule type" value="Genomic_DNA"/>
</dbReference>
<protein>
    <submittedName>
        <fullName evidence="2">Uncharacterized protein</fullName>
    </submittedName>
</protein>
<evidence type="ECO:0000256" key="1">
    <source>
        <dbReference type="SAM" id="MobiDB-lite"/>
    </source>
</evidence>
<reference evidence="3 4" key="2">
    <citation type="submission" date="2024-05" db="EMBL/GenBank/DDBJ databases">
        <authorList>
            <person name="Chen Y."/>
            <person name="Shah S."/>
            <person name="Dougan E. K."/>
            <person name="Thang M."/>
            <person name="Chan C."/>
        </authorList>
    </citation>
    <scope>NUCLEOTIDE SEQUENCE [LARGE SCALE GENOMIC DNA]</scope>
</reference>
<gene>
    <name evidence="2" type="ORF">C1SCF055_LOCUS36970</name>
</gene>
<evidence type="ECO:0000313" key="3">
    <source>
        <dbReference type="EMBL" id="CAL4799159.1"/>
    </source>
</evidence>
<organism evidence="2">
    <name type="scientific">Cladocopium goreaui</name>
    <dbReference type="NCBI Taxonomy" id="2562237"/>
    <lineage>
        <taxon>Eukaryota</taxon>
        <taxon>Sar</taxon>
        <taxon>Alveolata</taxon>
        <taxon>Dinophyceae</taxon>
        <taxon>Suessiales</taxon>
        <taxon>Symbiodiniaceae</taxon>
        <taxon>Cladocopium</taxon>
    </lineage>
</organism>
<evidence type="ECO:0000313" key="2">
    <source>
        <dbReference type="EMBL" id="CAI4011847.1"/>
    </source>
</evidence>
<reference evidence="2" key="1">
    <citation type="submission" date="2022-10" db="EMBL/GenBank/DDBJ databases">
        <authorList>
            <person name="Chen Y."/>
            <person name="Dougan E. K."/>
            <person name="Chan C."/>
            <person name="Rhodes N."/>
            <person name="Thang M."/>
        </authorList>
    </citation>
    <scope>NUCLEOTIDE SEQUENCE</scope>
</reference>
<evidence type="ECO:0000313" key="4">
    <source>
        <dbReference type="Proteomes" id="UP001152797"/>
    </source>
</evidence>
<proteinExistence type="predicted"/>
<sequence length="1097" mass="121958">METMDTQAWLDSDEDWEMQSDHGASGTARDLFPSDCSDQMSITTIQSEVVLSNKEKLFDLAFKEFKSHGGVRQYLHRMFPDVGARAEDLAKVLQNAIPKSQDVDYVENYPLPSCFPGQQESHPAFVVPLWLFSVQNESSLREPTALDISGKLLQQYATDGFVTQGEPVMLRVQDDAVVLSKTAVPPGSLWFLKGAARVHTVMALVVYLVKHTNCTLQVTDPLLYKTLSAIQCKHMRLQNKQAELNDEASRDDRLAGAKKNSVTSILDLPNQCREVLLATVSEFGFDGSPYTDDNLGSKKYLPGYSFKGRAVPRKSPWVERGKVTKDSCLAMFTMIHSQHCKNPDRKLLKAHLEEKAEICALACALIQEVAAEVPNSEKELRDRYLSKLHAGDAIVETELRSALMTKSEKYVARDNTSIASILNDMGGKSGPDGTSIELQSAVEIGEQKVAHQAYQLLMTELDFDVKSWRVHQRKLKEYDVRLYHQKDRWQIDRHQAAKAGAAKILDKKVFTITWPEKILPGTAVEIVQTMAADSKAWAHTLKCNHVNDKMNEWVWRNCALAKNGRNLDEPAQLSQKDLIQIEEADKLPLSNVDDRVRGGTKYAQVGKDAALSLLKSMTEGVTWSSATCLYIIDYVPVVGDFAHAALMLSSSLNIPVRYAALLDSSHEEWLSDSLMQSLTDQLLAGQVQPPNGITIPAADPPPEHMDQKPDPPQMKKMTFIKVDGEVAGIQVPDQVQKQWHSNPVHGTEFRAWMETFNEEFPKPEKKGAKRNASAAAGTTNTPNKVQKVGAKPIDMSMFGPLLREKGKEPEETVLQRVNLLNLSNIDLVIQTGAIFVTNVGEQKVCIPEGTSICGFGRGNFRFGGEQTAAQDHEIHYLIKSADQIVIMDGRAHYLGDLLEAQRLKAPDKPGLQYYEATLEKVEQKWELKKVKDLLFTPRMDEALQPNGHVTSLGLWVPEAVGVPDSAGAPYMIIRVAFPEPIVGRRTRCTLHKEWPEYKAFKACFPRSEEQPMTPDLRALDLGRSCLSSWRPSVARMACEQGQIFETVELEAIPGMSQRNCSLVVVATGHHPPGGGVGLKAVSTLMKKRFLGSTSVLV</sequence>
<name>A0A9P1GIR2_9DINO</name>
<accession>A0A9P1GIR2</accession>
<dbReference type="AlphaFoldDB" id="A0A9P1GIR2"/>
<feature type="region of interest" description="Disordered" evidence="1">
    <location>
        <begin position="761"/>
        <end position="786"/>
    </location>
</feature>